<feature type="domain" description="NADP-dependent oxidoreductase" evidence="2">
    <location>
        <begin position="15"/>
        <end position="282"/>
    </location>
</feature>
<dbReference type="Pfam" id="PF00248">
    <property type="entry name" value="Aldo_ket_red"/>
    <property type="match status" value="1"/>
</dbReference>
<dbReference type="InterPro" id="IPR023210">
    <property type="entry name" value="NADP_OxRdtase_dom"/>
</dbReference>
<dbReference type="PRINTS" id="PR00069">
    <property type="entry name" value="ALDKETRDTASE"/>
</dbReference>
<dbReference type="PANTHER" id="PTHR43625">
    <property type="entry name" value="AFLATOXIN B1 ALDEHYDE REDUCTASE"/>
    <property type="match status" value="1"/>
</dbReference>
<protein>
    <submittedName>
        <fullName evidence="3">Aldo/keto reductase</fullName>
    </submittedName>
</protein>
<dbReference type="RefSeq" id="WP_308371310.1">
    <property type="nucleotide sequence ID" value="NZ_CP124545.1"/>
</dbReference>
<proteinExistence type="predicted"/>
<dbReference type="AlphaFoldDB" id="A0AAX3ZXV0"/>
<keyword evidence="1" id="KW-0560">Oxidoreductase</keyword>
<dbReference type="SUPFAM" id="SSF51430">
    <property type="entry name" value="NAD(P)-linked oxidoreductase"/>
    <property type="match status" value="1"/>
</dbReference>
<reference evidence="3" key="1">
    <citation type="submission" date="2023-08" db="EMBL/GenBank/DDBJ databases">
        <title>Isolation and Characterization of Rhodococcus erythropolis MGMM8.</title>
        <authorList>
            <person name="Diabankana R.G.C."/>
            <person name="Afordoanyi D.M."/>
            <person name="Validov S.Z."/>
        </authorList>
    </citation>
    <scope>NUCLEOTIDE SEQUENCE</scope>
    <source>
        <strain evidence="3">MGMM8</strain>
    </source>
</reference>
<name>A0AAX3ZXV0_RHOER</name>
<organism evidence="3 4">
    <name type="scientific">Rhodococcus erythropolis</name>
    <name type="common">Arthrobacter picolinophilus</name>
    <dbReference type="NCBI Taxonomy" id="1833"/>
    <lineage>
        <taxon>Bacteria</taxon>
        <taxon>Bacillati</taxon>
        <taxon>Actinomycetota</taxon>
        <taxon>Actinomycetes</taxon>
        <taxon>Mycobacteriales</taxon>
        <taxon>Nocardiaceae</taxon>
        <taxon>Rhodococcus</taxon>
        <taxon>Rhodococcus erythropolis group</taxon>
    </lineage>
</organism>
<sequence length="289" mass="31155">MTVAPKTFDDVPIQGLGLMRLTDNGWGDADRDPAALVRAAIDSGVPMLDTAEMYGNEELVGRAIGANREHITLCSKFGVYRGPSGHPDDWNVRADSATVRAAIDGSLRRLDVDHLDLYYLHHRSEDTPIEETVNAMAELRQAGKIRALGLSNVTLDDIRRAHAVHPITAVQEQWSLIRRDVELFLPTLADLGITLVAHSPMGHGNLNHSTGNLVARSLASIASRVGATAGQVALAWVHQRGRGVAATVIPLPGTTSIAHLQANIAASRIDLSETDLADLDDVTQQTREL</sequence>
<dbReference type="InterPro" id="IPR036812">
    <property type="entry name" value="NAD(P)_OxRdtase_dom_sf"/>
</dbReference>
<dbReference type="GO" id="GO:0005737">
    <property type="term" value="C:cytoplasm"/>
    <property type="evidence" value="ECO:0007669"/>
    <property type="project" value="TreeGrafter"/>
</dbReference>
<dbReference type="GO" id="GO:0016491">
    <property type="term" value="F:oxidoreductase activity"/>
    <property type="evidence" value="ECO:0007669"/>
    <property type="project" value="UniProtKB-KW"/>
</dbReference>
<accession>A0AAX3ZXV0</accession>
<dbReference type="Proteomes" id="UP001230933">
    <property type="component" value="Chromosome"/>
</dbReference>
<dbReference type="PANTHER" id="PTHR43625:SF40">
    <property type="entry name" value="ALDO-KETO REDUCTASE YAKC [NADP(+)]"/>
    <property type="match status" value="1"/>
</dbReference>
<dbReference type="Gene3D" id="3.20.20.100">
    <property type="entry name" value="NADP-dependent oxidoreductase domain"/>
    <property type="match status" value="1"/>
</dbReference>
<gene>
    <name evidence="3" type="ORF">QIE55_31740</name>
</gene>
<evidence type="ECO:0000259" key="2">
    <source>
        <dbReference type="Pfam" id="PF00248"/>
    </source>
</evidence>
<dbReference type="InterPro" id="IPR050791">
    <property type="entry name" value="Aldo-Keto_reductase"/>
</dbReference>
<evidence type="ECO:0000313" key="4">
    <source>
        <dbReference type="Proteomes" id="UP001230933"/>
    </source>
</evidence>
<evidence type="ECO:0000256" key="1">
    <source>
        <dbReference type="ARBA" id="ARBA00023002"/>
    </source>
</evidence>
<dbReference type="EMBL" id="CP124545">
    <property type="protein sequence ID" value="WMN01873.1"/>
    <property type="molecule type" value="Genomic_DNA"/>
</dbReference>
<evidence type="ECO:0000313" key="3">
    <source>
        <dbReference type="EMBL" id="WMN01873.1"/>
    </source>
</evidence>
<dbReference type="InterPro" id="IPR020471">
    <property type="entry name" value="AKR"/>
</dbReference>